<accession>A0AAW7YWC0</accession>
<protein>
    <submittedName>
        <fullName evidence="4">Nuclear transport factor 2 family protein</fullName>
    </submittedName>
    <submittedName>
        <fullName evidence="3">Protein with SnoaL 3 domain, NTF 2 superfamily</fullName>
    </submittedName>
</protein>
<feature type="chain" id="PRO_5043981405" evidence="1">
    <location>
        <begin position="19"/>
        <end position="187"/>
    </location>
</feature>
<dbReference type="Proteomes" id="UP001170717">
    <property type="component" value="Unassembled WGS sequence"/>
</dbReference>
<dbReference type="Gene3D" id="3.10.450.50">
    <property type="match status" value="1"/>
</dbReference>
<feature type="signal peptide" evidence="1">
    <location>
        <begin position="1"/>
        <end position="18"/>
    </location>
</feature>
<dbReference type="KEGG" id="asq:AVL57_20825"/>
<keyword evidence="1" id="KW-0732">Signal</keyword>
<evidence type="ECO:0000313" key="4">
    <source>
        <dbReference type="EMBL" id="MDO6576685.1"/>
    </source>
</evidence>
<dbReference type="EMBL" id="JAUOQI010000003">
    <property type="protein sequence ID" value="MDO6576685.1"/>
    <property type="molecule type" value="Genomic_DNA"/>
</dbReference>
<reference evidence="4" key="2">
    <citation type="submission" date="2023-07" db="EMBL/GenBank/DDBJ databases">
        <title>Genome content predicts the carbon catabolic preferences of heterotrophic bacteria.</title>
        <authorList>
            <person name="Gralka M."/>
        </authorList>
    </citation>
    <scope>NUCLEOTIDE SEQUENCE</scope>
    <source>
        <strain evidence="4">F2M12</strain>
    </source>
</reference>
<name>A0AAW7YWC0_9ALTE</name>
<evidence type="ECO:0000313" key="5">
    <source>
        <dbReference type="Proteomes" id="UP000056750"/>
    </source>
</evidence>
<organism evidence="4 6">
    <name type="scientific">Alteromonas stellipolaris</name>
    <dbReference type="NCBI Taxonomy" id="233316"/>
    <lineage>
        <taxon>Bacteria</taxon>
        <taxon>Pseudomonadati</taxon>
        <taxon>Pseudomonadota</taxon>
        <taxon>Gammaproteobacteria</taxon>
        <taxon>Alteromonadales</taxon>
        <taxon>Alteromonadaceae</taxon>
        <taxon>Alteromonas/Salinimonas group</taxon>
        <taxon>Alteromonas</taxon>
    </lineage>
</organism>
<dbReference type="RefSeq" id="WP_057795079.1">
    <property type="nucleotide sequence ID" value="NZ_CAXIBE010000109.1"/>
</dbReference>
<evidence type="ECO:0000313" key="3">
    <source>
        <dbReference type="EMBL" id="AMJ76195.1"/>
    </source>
</evidence>
<reference evidence="3 5" key="1">
    <citation type="submission" date="2015-12" db="EMBL/GenBank/DDBJ databases">
        <title>Intraspecies pangenome expansion in the marine bacterium Alteromonas.</title>
        <authorList>
            <person name="Lopez-Perez M."/>
            <person name="Rodriguez-Valera F."/>
        </authorList>
    </citation>
    <scope>NUCLEOTIDE SEQUENCE [LARGE SCALE GENOMIC DNA]</scope>
    <source>
        <strain evidence="3 5">LMG 21861</strain>
    </source>
</reference>
<proteinExistence type="predicted"/>
<evidence type="ECO:0000313" key="6">
    <source>
        <dbReference type="Proteomes" id="UP001170717"/>
    </source>
</evidence>
<dbReference type="Pfam" id="PF13474">
    <property type="entry name" value="SnoaL_3"/>
    <property type="match status" value="1"/>
</dbReference>
<sequence length="187" mass="21150">MRLTITLYFFLSCLNAVAAEALTSTVQPHIFVKAQSNKSHNSKAQPLLEAEEKVNRVLDSLHQFASDANFDDYFSLYSDNAVFIGTDANEIWTINAFKAYAQPHFSKGRGWTYTPHSRHIYFSNNRDVAWFDELLDNDSLGVTRGTGVLVLVNNEWKVSQYHLTIPIPNALADSVAEQIKSHRKKGQ</sequence>
<keyword evidence="5" id="KW-1185">Reference proteome</keyword>
<dbReference type="SUPFAM" id="SSF54427">
    <property type="entry name" value="NTF2-like"/>
    <property type="match status" value="1"/>
</dbReference>
<dbReference type="AlphaFoldDB" id="A0AAW7YWC0"/>
<dbReference type="GeneID" id="83260170"/>
<dbReference type="EMBL" id="CP013926">
    <property type="protein sequence ID" value="AMJ76195.1"/>
    <property type="molecule type" value="Genomic_DNA"/>
</dbReference>
<dbReference type="InterPro" id="IPR032710">
    <property type="entry name" value="NTF2-like_dom_sf"/>
</dbReference>
<dbReference type="InterPro" id="IPR037401">
    <property type="entry name" value="SnoaL-like"/>
</dbReference>
<gene>
    <name evidence="3" type="ORF">AVL57_20825</name>
    <name evidence="4" type="ORF">Q4527_04745</name>
</gene>
<feature type="domain" description="SnoaL-like" evidence="2">
    <location>
        <begin position="54"/>
        <end position="168"/>
    </location>
</feature>
<dbReference type="Proteomes" id="UP000056750">
    <property type="component" value="Chromosome"/>
</dbReference>
<evidence type="ECO:0000259" key="2">
    <source>
        <dbReference type="Pfam" id="PF13474"/>
    </source>
</evidence>
<evidence type="ECO:0000256" key="1">
    <source>
        <dbReference type="SAM" id="SignalP"/>
    </source>
</evidence>